<sequence length="152" mass="16589">MPNILVKIPKGSFPTEHRTMLVRKLTDAAATAEQIPDDPRKRILCWVIVEEVESGSWTCGAIDMTEQILPCLAMIYLPAGVLDGAARAVFVDLAHQAFKQALPTAEKRQLATSVMLHDVVDGTWGVNGTIWRLPDFAQAAGYAHLQSLVSPP</sequence>
<dbReference type="Gene3D" id="3.30.429.10">
    <property type="entry name" value="Macrophage Migration Inhibitory Factor"/>
    <property type="match status" value="1"/>
</dbReference>
<dbReference type="RefSeq" id="WP_099879269.1">
    <property type="nucleotide sequence ID" value="NZ_CP024608.1"/>
</dbReference>
<organism evidence="1 2">
    <name type="scientific">Massilia violaceinigra</name>
    <dbReference type="NCBI Taxonomy" id="2045208"/>
    <lineage>
        <taxon>Bacteria</taxon>
        <taxon>Pseudomonadati</taxon>
        <taxon>Pseudomonadota</taxon>
        <taxon>Betaproteobacteria</taxon>
        <taxon>Burkholderiales</taxon>
        <taxon>Oxalobacteraceae</taxon>
        <taxon>Telluria group</taxon>
        <taxon>Massilia</taxon>
    </lineage>
</organism>
<gene>
    <name evidence="1" type="ORF">CR152_24105</name>
</gene>
<accession>A0A2D2DQL0</accession>
<keyword evidence="2" id="KW-1185">Reference proteome</keyword>
<reference evidence="1" key="1">
    <citation type="submission" date="2017-10" db="EMBL/GenBank/DDBJ databases">
        <title>Massilia psychrophilum sp. nov., a novel purple-pigmented bacterium isolated from Tianshan glacier, Xinjiang Municipality, China.</title>
        <authorList>
            <person name="Wang H."/>
        </authorList>
    </citation>
    <scope>NUCLEOTIDE SEQUENCE [LARGE SCALE GENOMIC DNA]</scope>
    <source>
        <strain evidence="1">B2</strain>
    </source>
</reference>
<dbReference type="OrthoDB" id="8225112at2"/>
<evidence type="ECO:0000313" key="1">
    <source>
        <dbReference type="EMBL" id="ATQ77258.1"/>
    </source>
</evidence>
<dbReference type="AlphaFoldDB" id="A0A2D2DQL0"/>
<dbReference type="Proteomes" id="UP000229897">
    <property type="component" value="Chromosome"/>
</dbReference>
<dbReference type="EMBL" id="CP024608">
    <property type="protein sequence ID" value="ATQ77258.1"/>
    <property type="molecule type" value="Genomic_DNA"/>
</dbReference>
<dbReference type="KEGG" id="mass:CR152_24105"/>
<proteinExistence type="predicted"/>
<evidence type="ECO:0000313" key="2">
    <source>
        <dbReference type="Proteomes" id="UP000229897"/>
    </source>
</evidence>
<protein>
    <submittedName>
        <fullName evidence="1">Tautomerase</fullName>
    </submittedName>
</protein>
<name>A0A2D2DQL0_9BURK</name>
<dbReference type="InterPro" id="IPR014347">
    <property type="entry name" value="Tautomerase/MIF_sf"/>
</dbReference>